<organism evidence="2 3">
    <name type="scientific">Shimia sagamensis</name>
    <dbReference type="NCBI Taxonomy" id="1566352"/>
    <lineage>
        <taxon>Bacteria</taxon>
        <taxon>Pseudomonadati</taxon>
        <taxon>Pseudomonadota</taxon>
        <taxon>Alphaproteobacteria</taxon>
        <taxon>Rhodobacterales</taxon>
        <taxon>Roseobacteraceae</taxon>
    </lineage>
</organism>
<sequence length="65" mass="6979">MTKSRSLPSNDDQSQTANDTLVGTIRISGDWARKVRGDADKSAPAPQAANDDYAEHALFASRKSS</sequence>
<accession>A0ABY1P1F5</accession>
<dbReference type="RefSeq" id="WP_283426176.1">
    <property type="nucleotide sequence ID" value="NZ_FXTY01000004.1"/>
</dbReference>
<evidence type="ECO:0000313" key="2">
    <source>
        <dbReference type="EMBL" id="SMP22587.1"/>
    </source>
</evidence>
<gene>
    <name evidence="2" type="ORF">SAMN06265373_104216</name>
</gene>
<reference evidence="2 3" key="1">
    <citation type="submission" date="2017-05" db="EMBL/GenBank/DDBJ databases">
        <authorList>
            <person name="Varghese N."/>
            <person name="Submissions S."/>
        </authorList>
    </citation>
    <scope>NUCLEOTIDE SEQUENCE [LARGE SCALE GENOMIC DNA]</scope>
    <source>
        <strain evidence="2 3">DSM 29734</strain>
    </source>
</reference>
<dbReference type="EMBL" id="FXTY01000004">
    <property type="protein sequence ID" value="SMP22587.1"/>
    <property type="molecule type" value="Genomic_DNA"/>
</dbReference>
<comment type="caution">
    <text evidence="2">The sequence shown here is derived from an EMBL/GenBank/DDBJ whole genome shotgun (WGS) entry which is preliminary data.</text>
</comment>
<name>A0ABY1P1F5_9RHOB</name>
<protein>
    <submittedName>
        <fullName evidence="2">Uncharacterized protein</fullName>
    </submittedName>
</protein>
<evidence type="ECO:0000313" key="3">
    <source>
        <dbReference type="Proteomes" id="UP001157961"/>
    </source>
</evidence>
<keyword evidence="3" id="KW-1185">Reference proteome</keyword>
<proteinExistence type="predicted"/>
<feature type="region of interest" description="Disordered" evidence="1">
    <location>
        <begin position="1"/>
        <end position="21"/>
    </location>
</feature>
<evidence type="ECO:0000256" key="1">
    <source>
        <dbReference type="SAM" id="MobiDB-lite"/>
    </source>
</evidence>
<dbReference type="Proteomes" id="UP001157961">
    <property type="component" value="Unassembled WGS sequence"/>
</dbReference>